<feature type="transmembrane region" description="Helical" evidence="1">
    <location>
        <begin position="43"/>
        <end position="63"/>
    </location>
</feature>
<dbReference type="Proteomes" id="UP001367316">
    <property type="component" value="Unassembled WGS sequence"/>
</dbReference>
<keyword evidence="3" id="KW-1185">Reference proteome</keyword>
<feature type="transmembrane region" description="Helical" evidence="1">
    <location>
        <begin position="114"/>
        <end position="136"/>
    </location>
</feature>
<name>A0ABR1NIX2_9PEZI</name>
<reference evidence="2 3" key="1">
    <citation type="submission" date="2024-04" db="EMBL/GenBank/DDBJ databases">
        <title>Phyllosticta paracitricarpa is synonymous to the EU quarantine fungus P. citricarpa based on phylogenomic analyses.</title>
        <authorList>
            <consortium name="Lawrence Berkeley National Laboratory"/>
            <person name="Van ingen-buijs V.A."/>
            <person name="Van westerhoven A.C."/>
            <person name="Haridas S."/>
            <person name="Skiadas P."/>
            <person name="Martin F."/>
            <person name="Groenewald J.Z."/>
            <person name="Crous P.W."/>
            <person name="Seidl M.F."/>
        </authorList>
    </citation>
    <scope>NUCLEOTIDE SEQUENCE [LARGE SCALE GENOMIC DNA]</scope>
    <source>
        <strain evidence="2 3">CBS 141358</strain>
    </source>
</reference>
<organism evidence="2 3">
    <name type="scientific">Phyllosticta paracitricarpa</name>
    <dbReference type="NCBI Taxonomy" id="2016321"/>
    <lineage>
        <taxon>Eukaryota</taxon>
        <taxon>Fungi</taxon>
        <taxon>Dikarya</taxon>
        <taxon>Ascomycota</taxon>
        <taxon>Pezizomycotina</taxon>
        <taxon>Dothideomycetes</taxon>
        <taxon>Dothideomycetes incertae sedis</taxon>
        <taxon>Botryosphaeriales</taxon>
        <taxon>Phyllostictaceae</taxon>
        <taxon>Phyllosticta</taxon>
    </lineage>
</organism>
<evidence type="ECO:0000313" key="2">
    <source>
        <dbReference type="EMBL" id="KAK7614728.1"/>
    </source>
</evidence>
<evidence type="ECO:0000256" key="1">
    <source>
        <dbReference type="SAM" id="Phobius"/>
    </source>
</evidence>
<keyword evidence="1" id="KW-0812">Transmembrane</keyword>
<accession>A0ABR1NIX2</accession>
<gene>
    <name evidence="2" type="ORF">JOL62DRAFT_233018</name>
</gene>
<comment type="caution">
    <text evidence="2">The sequence shown here is derived from an EMBL/GenBank/DDBJ whole genome shotgun (WGS) entry which is preliminary data.</text>
</comment>
<evidence type="ECO:0000313" key="3">
    <source>
        <dbReference type="Proteomes" id="UP001367316"/>
    </source>
</evidence>
<dbReference type="EMBL" id="JBBPBF010000003">
    <property type="protein sequence ID" value="KAK7614728.1"/>
    <property type="molecule type" value="Genomic_DNA"/>
</dbReference>
<protein>
    <submittedName>
        <fullName evidence="2">Uncharacterized protein</fullName>
    </submittedName>
</protein>
<proteinExistence type="predicted"/>
<keyword evidence="1" id="KW-1133">Transmembrane helix</keyword>
<sequence length="137" mass="15570">MDTPHPYTTLLTPTSHGLLLPLFSSPFENCHITNVVTAGLHHFPSFVAFFLCFFSSSLSLACMEDKDQLSLQASIFASTLYLMPTQEQSQPRMVRDMWGRLSGQRRRGAAIVDYFLLTPFFCRSMVSLFALVFLFFL</sequence>
<keyword evidence="1" id="KW-0472">Membrane</keyword>